<dbReference type="KEGG" id="bsol:FSW04_05410"/>
<dbReference type="InterPro" id="IPR001258">
    <property type="entry name" value="NHL_repeat"/>
</dbReference>
<feature type="repeat" description="NHL" evidence="2">
    <location>
        <begin position="561"/>
        <end position="604"/>
    </location>
</feature>
<protein>
    <recommendedName>
        <fullName evidence="4">SMP-30/Gluconolactonase/LRE-like region domain-containing protein</fullName>
    </recommendedName>
</protein>
<keyword evidence="6" id="KW-1185">Reference proteome</keyword>
<evidence type="ECO:0000259" key="4">
    <source>
        <dbReference type="Pfam" id="PF08450"/>
    </source>
</evidence>
<evidence type="ECO:0000256" key="1">
    <source>
        <dbReference type="ARBA" id="ARBA00022737"/>
    </source>
</evidence>
<sequence>MPRLRPLPALVLTTLLLGGLTAAGAAPAQADCPGAGPTCPYTGVVQTGQRGGGVLRFPQAVAIGPDGSVYVGDQGSHAIQVFAPDGTPLRDIGAAGTRPGELSAVGAVGVAGDGTLLVADGGTNRIVRFGADGGLLGSFGGSGTDLGRFRFGAGGGNDAAAGGGLAVSGDVLYIADTGNDRVVRFDTSGGHGAEIVPPGTLANPRGVAVRGTRMLVADDQHHRVAAFDTGGHLLSSIGSGQGAGPGQLNFPYAVALDPQGRLFVADDLNQRIVRFSTPATGYRYKARWGSYGTGPGQLAYPRGIAAAANGEVYVANTGNDRIDVFDASGTLRRSFGTSGRGTGQFDAPQGVSTDASGVRAVADAVNGRVQLINPDGTIASIWGSPNPGPTLLPDPVAVAFDAGGNGFVLDARRSRIVVFDRATAQSTRTIGSEGTGPGQLLAPSALAIDASGTISVADTGNGRIARFAPDGGYLGSVPTDAPPRGIAVTGDGARTYVADSANHIEVFDASGRQVGDFGGTGSKLGKLNAPAQLALDPAGNLWVADRGNNRVQQFGPGGERLLTLGSRGIAPGELVHPTGVSVDCNGVLTVTDTDNNRVQTFTLANPTPGVLCTPLPAPAPPPALKYPTLPEPLGPVLTVRALRTGGLLTTRTLPVRVGCDTTCTLTASASIVQRGTPTTGKGRRKRRLRPVSVDLAVQKLVIPAGTSKIVRLRISRTAVARLRKGLQGRRGLDVTLRLDATAAAGQPTSQTSRLRATA</sequence>
<proteinExistence type="predicted"/>
<keyword evidence="1" id="KW-0677">Repeat</keyword>
<keyword evidence="3" id="KW-0732">Signal</keyword>
<evidence type="ECO:0000256" key="2">
    <source>
        <dbReference type="PROSITE-ProRule" id="PRU00504"/>
    </source>
</evidence>
<feature type="repeat" description="NHL" evidence="2">
    <location>
        <begin position="46"/>
        <end position="85"/>
    </location>
</feature>
<dbReference type="Pfam" id="PF08450">
    <property type="entry name" value="SGL"/>
    <property type="match status" value="1"/>
</dbReference>
<reference evidence="5 6" key="1">
    <citation type="journal article" date="2018" name="J. Microbiol.">
        <title>Baekduia soli gen. nov., sp. nov., a novel bacterium isolated from the soil of Baekdu Mountain and proposal of a novel family name, Baekduiaceae fam. nov.</title>
        <authorList>
            <person name="An D.S."/>
            <person name="Siddiqi M.Z."/>
            <person name="Kim K.H."/>
            <person name="Yu H.S."/>
            <person name="Im W.T."/>
        </authorList>
    </citation>
    <scope>NUCLEOTIDE SEQUENCE [LARGE SCALE GENOMIC DNA]</scope>
    <source>
        <strain evidence="5 6">BR7-21</strain>
    </source>
</reference>
<feature type="repeat" description="NHL" evidence="2">
    <location>
        <begin position="430"/>
        <end position="470"/>
    </location>
</feature>
<dbReference type="InterPro" id="IPR013658">
    <property type="entry name" value="SGL"/>
</dbReference>
<dbReference type="GO" id="GO:0008270">
    <property type="term" value="F:zinc ion binding"/>
    <property type="evidence" value="ECO:0007669"/>
    <property type="project" value="UniProtKB-KW"/>
</dbReference>
<evidence type="ECO:0000256" key="3">
    <source>
        <dbReference type="SAM" id="SignalP"/>
    </source>
</evidence>
<evidence type="ECO:0000313" key="5">
    <source>
        <dbReference type="EMBL" id="QEC47079.1"/>
    </source>
</evidence>
<feature type="signal peptide" evidence="3">
    <location>
        <begin position="1"/>
        <end position="30"/>
    </location>
</feature>
<organism evidence="5 6">
    <name type="scientific">Baekduia soli</name>
    <dbReference type="NCBI Taxonomy" id="496014"/>
    <lineage>
        <taxon>Bacteria</taxon>
        <taxon>Bacillati</taxon>
        <taxon>Actinomycetota</taxon>
        <taxon>Thermoleophilia</taxon>
        <taxon>Solirubrobacterales</taxon>
        <taxon>Baekduiaceae</taxon>
        <taxon>Baekduia</taxon>
    </lineage>
</organism>
<dbReference type="Proteomes" id="UP000321805">
    <property type="component" value="Chromosome"/>
</dbReference>
<dbReference type="PANTHER" id="PTHR24104:SF25">
    <property type="entry name" value="PROTEIN LIN-41"/>
    <property type="match status" value="1"/>
</dbReference>
<feature type="repeat" description="NHL" evidence="2">
    <location>
        <begin position="242"/>
        <end position="278"/>
    </location>
</feature>
<dbReference type="InterPro" id="IPR050952">
    <property type="entry name" value="TRIM-NHL_E3_ligases"/>
</dbReference>
<accession>A0A5B8U201</accession>
<name>A0A5B8U201_9ACTN</name>
<dbReference type="InterPro" id="IPR011042">
    <property type="entry name" value="6-blade_b-propeller_TolB-like"/>
</dbReference>
<feature type="repeat" description="NHL" evidence="2">
    <location>
        <begin position="332"/>
        <end position="375"/>
    </location>
</feature>
<dbReference type="SUPFAM" id="SSF75011">
    <property type="entry name" value="3-carboxy-cis,cis-mucoante lactonizing enzyme"/>
    <property type="match status" value="1"/>
</dbReference>
<gene>
    <name evidence="5" type="ORF">FSW04_05410</name>
</gene>
<feature type="domain" description="SMP-30/Gluconolactonase/LRE-like region" evidence="4">
    <location>
        <begin position="170"/>
        <end position="390"/>
    </location>
</feature>
<dbReference type="AlphaFoldDB" id="A0A5B8U201"/>
<dbReference type="CDD" id="cd05819">
    <property type="entry name" value="NHL"/>
    <property type="match status" value="2"/>
</dbReference>
<feature type="repeat" description="NHL" evidence="2">
    <location>
        <begin position="514"/>
        <end position="557"/>
    </location>
</feature>
<dbReference type="SUPFAM" id="SSF101898">
    <property type="entry name" value="NHL repeat"/>
    <property type="match status" value="2"/>
</dbReference>
<feature type="repeat" description="NHL" evidence="2">
    <location>
        <begin position="289"/>
        <end position="328"/>
    </location>
</feature>
<dbReference type="RefSeq" id="WP_146917047.1">
    <property type="nucleotide sequence ID" value="NZ_CP042430.1"/>
</dbReference>
<dbReference type="Pfam" id="PF01436">
    <property type="entry name" value="NHL"/>
    <property type="match status" value="3"/>
</dbReference>
<dbReference type="EMBL" id="CP042430">
    <property type="protein sequence ID" value="QEC47079.1"/>
    <property type="molecule type" value="Genomic_DNA"/>
</dbReference>
<dbReference type="Gene3D" id="2.120.10.30">
    <property type="entry name" value="TolB, C-terminal domain"/>
    <property type="match status" value="4"/>
</dbReference>
<dbReference type="PANTHER" id="PTHR24104">
    <property type="entry name" value="E3 UBIQUITIN-PROTEIN LIGASE NHLRC1-RELATED"/>
    <property type="match status" value="1"/>
</dbReference>
<dbReference type="PROSITE" id="PS51125">
    <property type="entry name" value="NHL"/>
    <property type="match status" value="7"/>
</dbReference>
<feature type="chain" id="PRO_5038819858" description="SMP-30/Gluconolactonase/LRE-like region domain-containing protein" evidence="3">
    <location>
        <begin position="31"/>
        <end position="758"/>
    </location>
</feature>
<evidence type="ECO:0000313" key="6">
    <source>
        <dbReference type="Proteomes" id="UP000321805"/>
    </source>
</evidence>
<dbReference type="OrthoDB" id="5240929at2"/>